<evidence type="ECO:0000313" key="2">
    <source>
        <dbReference type="Proteomes" id="UP000033684"/>
    </source>
</evidence>
<accession>A0A0F3IHN3</accession>
<dbReference type="NCBIfam" id="NF047593">
    <property type="entry name" value="IS66_ISAeme5_TnpA"/>
    <property type="match status" value="1"/>
</dbReference>
<proteinExistence type="predicted"/>
<reference evidence="2" key="1">
    <citation type="submission" date="2015-03" db="EMBL/GenBank/DDBJ databases">
        <title>Draft genome sequence of a novel methanotroph (Sn10-6) isolated from flooded ricefield rhizosphere in India.</title>
        <authorList>
            <person name="Pandit P.S."/>
            <person name="Pore S.D."/>
            <person name="Arora P."/>
            <person name="Kapse N.G."/>
            <person name="Dhakephalkar P.K."/>
            <person name="Rahalkar M.C."/>
        </authorList>
    </citation>
    <scope>NUCLEOTIDE SEQUENCE [LARGE SCALE GENOMIC DNA]</scope>
    <source>
        <strain evidence="2">Sn10-6</strain>
    </source>
</reference>
<evidence type="ECO:0008006" key="3">
    <source>
        <dbReference type="Google" id="ProtNLM"/>
    </source>
</evidence>
<sequence>MTLTAHWIHHLNTWQSSGMTQAAYCRQHRLNVKTFAARLHDFRNQHSTPAFIPVQIQEPPPATALLVLHTGHGSRLELPITVSAAWLAELLRCLA</sequence>
<reference evidence="1 2" key="2">
    <citation type="journal article" date="2016" name="Microb. Ecol.">
        <title>Genome Characteristics of a Novel Type I Methanotroph (Sn10-6) Isolated from a Flooded Indian Rice Field.</title>
        <authorList>
            <person name="Rahalkar M.C."/>
            <person name="Pandit P.S."/>
            <person name="Dhakephalkar P.K."/>
            <person name="Pore S."/>
            <person name="Arora P."/>
            <person name="Kapse N."/>
        </authorList>
    </citation>
    <scope>NUCLEOTIDE SEQUENCE [LARGE SCALE GENOMIC DNA]</scope>
    <source>
        <strain evidence="1 2">Sn10-6</strain>
    </source>
</reference>
<dbReference type="OrthoDB" id="5570480at2"/>
<dbReference type="EMBL" id="LAJX01000359">
    <property type="protein sequence ID" value="KJV04969.1"/>
    <property type="molecule type" value="Genomic_DNA"/>
</dbReference>
<comment type="caution">
    <text evidence="1">The sequence shown here is derived from an EMBL/GenBank/DDBJ whole genome shotgun (WGS) entry which is preliminary data.</text>
</comment>
<name>A0A0F3IHN3_9GAMM</name>
<dbReference type="Proteomes" id="UP000033684">
    <property type="component" value="Unassembled WGS sequence"/>
</dbReference>
<protein>
    <recommendedName>
        <fullName evidence="3">Transposase</fullName>
    </recommendedName>
</protein>
<organism evidence="1 2">
    <name type="scientific">Methylocucumis oryzae</name>
    <dbReference type="NCBI Taxonomy" id="1632867"/>
    <lineage>
        <taxon>Bacteria</taxon>
        <taxon>Pseudomonadati</taxon>
        <taxon>Pseudomonadota</taxon>
        <taxon>Gammaproteobacteria</taxon>
        <taxon>Methylococcales</taxon>
        <taxon>Methylococcaceae</taxon>
        <taxon>Methylocucumis</taxon>
    </lineage>
</organism>
<dbReference type="AlphaFoldDB" id="A0A0F3IHN3"/>
<gene>
    <name evidence="1" type="ORF">VZ94_21570</name>
</gene>
<dbReference type="RefSeq" id="WP_045780822.1">
    <property type="nucleotide sequence ID" value="NZ_LAJX01000359.1"/>
</dbReference>
<evidence type="ECO:0000313" key="1">
    <source>
        <dbReference type="EMBL" id="KJV04969.1"/>
    </source>
</evidence>
<keyword evidence="2" id="KW-1185">Reference proteome</keyword>